<sequence length="426" mass="48106">MASQEQNELLTRTGPETPMGALMRRYWIPIMLSEELPEPDCPPVRIKILSERLIAFRDTNGELGLIDEFCAHRGVSLWFGRNEEGGIRCPYHGWKYNTKGECLEVPSEPAESGFCQRIKLTAYTLKEKGGIIWAYMGNADDEPELPGFEWMDLPASHVYISKRWQESNYLQAMEGGIDSAHVSFLHSGELVTDKLHQGTKGAQYQRDRMPKFEVVDSSGGLFIGARRNGENDSYYWRITQWIMPWYTMVPPYGDNALNGHAWVPIDDENNFAWTFTYHPTRPLTDEEVETMKAGGGIHTNLIPGTFQPVLNMRNDYGMDRQAQKEGRYYSGIPGIAMQDASLQESMGPIQDRTKENLTSTDNAIIMARQRLRKAAKALEKGALPPGREPNCHKVRSASFVLPVGEAFQDTMMDALTARPGIHHTSI</sequence>
<keyword evidence="3" id="KW-0560">Oxidoreductase</keyword>
<reference evidence="7 8" key="1">
    <citation type="submission" date="2016-10" db="EMBL/GenBank/DDBJ databases">
        <authorList>
            <person name="de Groot N.N."/>
        </authorList>
    </citation>
    <scope>NUCLEOTIDE SEQUENCE [LARGE SCALE GENOMIC DNA]</scope>
    <source>
        <strain evidence="7 8">CGMCC 1.10267</strain>
    </source>
</reference>
<evidence type="ECO:0000256" key="2">
    <source>
        <dbReference type="ARBA" id="ARBA00022723"/>
    </source>
</evidence>
<name>A0A1G7SWJ2_9HYPH</name>
<dbReference type="EMBL" id="FNCS01000001">
    <property type="protein sequence ID" value="SDG27351.1"/>
    <property type="molecule type" value="Genomic_DNA"/>
</dbReference>
<dbReference type="PANTHER" id="PTHR21266:SF59">
    <property type="entry name" value="BLR4922 PROTEIN"/>
    <property type="match status" value="1"/>
</dbReference>
<dbReference type="GO" id="GO:0005506">
    <property type="term" value="F:iron ion binding"/>
    <property type="evidence" value="ECO:0007669"/>
    <property type="project" value="InterPro"/>
</dbReference>
<organism evidence="7 8">
    <name type="scientific">Pelagibacterium luteolum</name>
    <dbReference type="NCBI Taxonomy" id="440168"/>
    <lineage>
        <taxon>Bacteria</taxon>
        <taxon>Pseudomonadati</taxon>
        <taxon>Pseudomonadota</taxon>
        <taxon>Alphaproteobacteria</taxon>
        <taxon>Hyphomicrobiales</taxon>
        <taxon>Devosiaceae</taxon>
        <taxon>Pelagibacterium</taxon>
    </lineage>
</organism>
<proteinExistence type="predicted"/>
<dbReference type="Proteomes" id="UP000199495">
    <property type="component" value="Unassembled WGS sequence"/>
</dbReference>
<gene>
    <name evidence="7" type="ORF">SAMN04487974_101770</name>
</gene>
<dbReference type="Gene3D" id="3.90.380.10">
    <property type="entry name" value="Naphthalene 1,2-dioxygenase Alpha Subunit, Chain A, domain 1"/>
    <property type="match status" value="1"/>
</dbReference>
<evidence type="ECO:0000313" key="7">
    <source>
        <dbReference type="EMBL" id="SDG27351.1"/>
    </source>
</evidence>
<dbReference type="Gene3D" id="2.102.10.10">
    <property type="entry name" value="Rieske [2Fe-2S] iron-sulphur domain"/>
    <property type="match status" value="1"/>
</dbReference>
<evidence type="ECO:0000256" key="4">
    <source>
        <dbReference type="ARBA" id="ARBA00023004"/>
    </source>
</evidence>
<dbReference type="PROSITE" id="PS51296">
    <property type="entry name" value="RIESKE"/>
    <property type="match status" value="1"/>
</dbReference>
<keyword evidence="2" id="KW-0479">Metal-binding</keyword>
<dbReference type="InterPro" id="IPR045623">
    <property type="entry name" value="LigXa_C"/>
</dbReference>
<protein>
    <submittedName>
        <fullName evidence="7">Phenylpropionate dioxygenase, large terminal subunit</fullName>
    </submittedName>
</protein>
<dbReference type="Pfam" id="PF00355">
    <property type="entry name" value="Rieske"/>
    <property type="match status" value="1"/>
</dbReference>
<keyword evidence="1" id="KW-0001">2Fe-2S</keyword>
<dbReference type="InterPro" id="IPR036922">
    <property type="entry name" value="Rieske_2Fe-2S_sf"/>
</dbReference>
<evidence type="ECO:0000259" key="6">
    <source>
        <dbReference type="PROSITE" id="PS51296"/>
    </source>
</evidence>
<dbReference type="GO" id="GO:0051537">
    <property type="term" value="F:2 iron, 2 sulfur cluster binding"/>
    <property type="evidence" value="ECO:0007669"/>
    <property type="project" value="UniProtKB-KW"/>
</dbReference>
<dbReference type="GO" id="GO:0051213">
    <property type="term" value="F:dioxygenase activity"/>
    <property type="evidence" value="ECO:0007669"/>
    <property type="project" value="UniProtKB-KW"/>
</dbReference>
<keyword evidence="4" id="KW-0408">Iron</keyword>
<dbReference type="PROSITE" id="PS00570">
    <property type="entry name" value="RING_HYDROXYL_ALPHA"/>
    <property type="match status" value="1"/>
</dbReference>
<keyword evidence="8" id="KW-1185">Reference proteome</keyword>
<evidence type="ECO:0000313" key="8">
    <source>
        <dbReference type="Proteomes" id="UP000199495"/>
    </source>
</evidence>
<accession>A0A1G7SWJ2</accession>
<dbReference type="InterPro" id="IPR017941">
    <property type="entry name" value="Rieske_2Fe-2S"/>
</dbReference>
<dbReference type="Pfam" id="PF19301">
    <property type="entry name" value="LigXa_C"/>
    <property type="match status" value="1"/>
</dbReference>
<dbReference type="STRING" id="440168.SAMN04487974_101770"/>
<dbReference type="CDD" id="cd03479">
    <property type="entry name" value="Rieske_RO_Alpha_PhDO_like"/>
    <property type="match status" value="1"/>
</dbReference>
<dbReference type="PANTHER" id="PTHR21266">
    <property type="entry name" value="IRON-SULFUR DOMAIN CONTAINING PROTEIN"/>
    <property type="match status" value="1"/>
</dbReference>
<dbReference type="SUPFAM" id="SSF50022">
    <property type="entry name" value="ISP domain"/>
    <property type="match status" value="1"/>
</dbReference>
<evidence type="ECO:0000256" key="3">
    <source>
        <dbReference type="ARBA" id="ARBA00023002"/>
    </source>
</evidence>
<keyword evidence="7" id="KW-0223">Dioxygenase</keyword>
<evidence type="ECO:0000256" key="1">
    <source>
        <dbReference type="ARBA" id="ARBA00022714"/>
    </source>
</evidence>
<dbReference type="InterPro" id="IPR015881">
    <property type="entry name" value="ARHD_Rieske_2Fe_2S"/>
</dbReference>
<dbReference type="OrthoDB" id="9800776at2"/>
<dbReference type="CDD" id="cd08878">
    <property type="entry name" value="RHO_alpha_C_DMO-like"/>
    <property type="match status" value="1"/>
</dbReference>
<evidence type="ECO:0000256" key="5">
    <source>
        <dbReference type="ARBA" id="ARBA00023014"/>
    </source>
</evidence>
<dbReference type="AlphaFoldDB" id="A0A1G7SWJ2"/>
<dbReference type="InterPro" id="IPR050584">
    <property type="entry name" value="Cholesterol_7-desaturase"/>
</dbReference>
<dbReference type="SUPFAM" id="SSF55961">
    <property type="entry name" value="Bet v1-like"/>
    <property type="match status" value="1"/>
</dbReference>
<keyword evidence="5" id="KW-0411">Iron-sulfur</keyword>
<feature type="domain" description="Rieske" evidence="6">
    <location>
        <begin position="27"/>
        <end position="134"/>
    </location>
</feature>
<dbReference type="RefSeq" id="WP_090591732.1">
    <property type="nucleotide sequence ID" value="NZ_FNCS01000001.1"/>
</dbReference>